<comment type="cofactor">
    <cofactor evidence="2">
        <name>[4Fe-4S] cluster</name>
        <dbReference type="ChEBI" id="CHEBI:49883"/>
    </cofactor>
</comment>
<feature type="non-terminal residue" evidence="10">
    <location>
        <position position="145"/>
    </location>
</feature>
<evidence type="ECO:0000256" key="8">
    <source>
        <dbReference type="ARBA" id="ARBA00023014"/>
    </source>
</evidence>
<evidence type="ECO:0000256" key="4">
    <source>
        <dbReference type="ARBA" id="ARBA00022643"/>
    </source>
</evidence>
<evidence type="ECO:0000259" key="9">
    <source>
        <dbReference type="Pfam" id="PF00724"/>
    </source>
</evidence>
<keyword evidence="6" id="KW-0560">Oxidoreductase</keyword>
<feature type="domain" description="NADH:flavin oxidoreductase/NADH oxidase N-terminal" evidence="9">
    <location>
        <begin position="6"/>
        <end position="144"/>
    </location>
</feature>
<accession>A0A383EKI3</accession>
<keyword evidence="3" id="KW-0285">Flavoprotein</keyword>
<dbReference type="GO" id="GO:0051536">
    <property type="term" value="F:iron-sulfur cluster binding"/>
    <property type="evidence" value="ECO:0007669"/>
    <property type="project" value="UniProtKB-KW"/>
</dbReference>
<keyword evidence="4" id="KW-0288">FMN</keyword>
<dbReference type="GO" id="GO:0046872">
    <property type="term" value="F:metal ion binding"/>
    <property type="evidence" value="ECO:0007669"/>
    <property type="project" value="UniProtKB-KW"/>
</dbReference>
<gene>
    <name evidence="10" type="ORF">METZ01_LOCUS509629</name>
</gene>
<comment type="cofactor">
    <cofactor evidence="1">
        <name>FMN</name>
        <dbReference type="ChEBI" id="CHEBI:58210"/>
    </cofactor>
</comment>
<reference evidence="10" key="1">
    <citation type="submission" date="2018-05" db="EMBL/GenBank/DDBJ databases">
        <authorList>
            <person name="Lanie J.A."/>
            <person name="Ng W.-L."/>
            <person name="Kazmierczak K.M."/>
            <person name="Andrzejewski T.M."/>
            <person name="Davidsen T.M."/>
            <person name="Wayne K.J."/>
            <person name="Tettelin H."/>
            <person name="Glass J.I."/>
            <person name="Rusch D."/>
            <person name="Podicherti R."/>
            <person name="Tsui H.-C.T."/>
            <person name="Winkler M.E."/>
        </authorList>
    </citation>
    <scope>NUCLEOTIDE SEQUENCE</scope>
</reference>
<dbReference type="PANTHER" id="PTHR42917:SF2">
    <property type="entry name" value="2,4-DIENOYL-COA REDUCTASE [(2E)-ENOYL-COA-PRODUCING]"/>
    <property type="match status" value="1"/>
</dbReference>
<keyword evidence="7" id="KW-0408">Iron</keyword>
<proteinExistence type="predicted"/>
<dbReference type="InterPro" id="IPR051793">
    <property type="entry name" value="NADH:flavin_oxidoreductase"/>
</dbReference>
<organism evidence="10">
    <name type="scientific">marine metagenome</name>
    <dbReference type="NCBI Taxonomy" id="408172"/>
    <lineage>
        <taxon>unclassified sequences</taxon>
        <taxon>metagenomes</taxon>
        <taxon>ecological metagenomes</taxon>
    </lineage>
</organism>
<evidence type="ECO:0000256" key="1">
    <source>
        <dbReference type="ARBA" id="ARBA00001917"/>
    </source>
</evidence>
<sequence length="145" mass="16161">MTYPTLFSPLQVGTHTLRNRIVHTATVSGYGAATRPTQRLIDYHQSRAAGGTAMIVTELMPVHHTSLANPFLISVFDEDNLDLFKRWAEVVESEDCRLVGQLGHVGRQQLWSPLATPVSASARPDPLSWTVPHKMNLSEIEEMIE</sequence>
<dbReference type="EMBL" id="UINC01226332">
    <property type="protein sequence ID" value="SVE56775.1"/>
    <property type="molecule type" value="Genomic_DNA"/>
</dbReference>
<dbReference type="GO" id="GO:0010181">
    <property type="term" value="F:FMN binding"/>
    <property type="evidence" value="ECO:0007669"/>
    <property type="project" value="InterPro"/>
</dbReference>
<dbReference type="PANTHER" id="PTHR42917">
    <property type="entry name" value="2,4-DIENOYL-COA REDUCTASE"/>
    <property type="match status" value="1"/>
</dbReference>
<evidence type="ECO:0000256" key="3">
    <source>
        <dbReference type="ARBA" id="ARBA00022630"/>
    </source>
</evidence>
<dbReference type="InterPro" id="IPR001155">
    <property type="entry name" value="OxRdtase_FMN_N"/>
</dbReference>
<dbReference type="Gene3D" id="3.20.20.70">
    <property type="entry name" value="Aldolase class I"/>
    <property type="match status" value="1"/>
</dbReference>
<dbReference type="SUPFAM" id="SSF51395">
    <property type="entry name" value="FMN-linked oxidoreductases"/>
    <property type="match status" value="1"/>
</dbReference>
<protein>
    <recommendedName>
        <fullName evidence="9">NADH:flavin oxidoreductase/NADH oxidase N-terminal domain-containing protein</fullName>
    </recommendedName>
</protein>
<evidence type="ECO:0000313" key="10">
    <source>
        <dbReference type="EMBL" id="SVE56775.1"/>
    </source>
</evidence>
<evidence type="ECO:0000256" key="5">
    <source>
        <dbReference type="ARBA" id="ARBA00022723"/>
    </source>
</evidence>
<dbReference type="GO" id="GO:0016491">
    <property type="term" value="F:oxidoreductase activity"/>
    <property type="evidence" value="ECO:0007669"/>
    <property type="project" value="UniProtKB-KW"/>
</dbReference>
<name>A0A383EKI3_9ZZZZ</name>
<evidence type="ECO:0000256" key="7">
    <source>
        <dbReference type="ARBA" id="ARBA00023004"/>
    </source>
</evidence>
<dbReference type="AlphaFoldDB" id="A0A383EKI3"/>
<dbReference type="InterPro" id="IPR013785">
    <property type="entry name" value="Aldolase_TIM"/>
</dbReference>
<keyword evidence="8" id="KW-0411">Iron-sulfur</keyword>
<keyword evidence="5" id="KW-0479">Metal-binding</keyword>
<evidence type="ECO:0000256" key="2">
    <source>
        <dbReference type="ARBA" id="ARBA00001966"/>
    </source>
</evidence>
<dbReference type="Pfam" id="PF00724">
    <property type="entry name" value="Oxidored_FMN"/>
    <property type="match status" value="1"/>
</dbReference>
<evidence type="ECO:0000256" key="6">
    <source>
        <dbReference type="ARBA" id="ARBA00023002"/>
    </source>
</evidence>